<dbReference type="InterPro" id="IPR000742">
    <property type="entry name" value="EGF"/>
</dbReference>
<dbReference type="Pfam" id="PF03016">
    <property type="entry name" value="Exostosin_GT47"/>
    <property type="match status" value="1"/>
</dbReference>
<dbReference type="PROSITE" id="PS01186">
    <property type="entry name" value="EGF_2"/>
    <property type="match status" value="2"/>
</dbReference>
<keyword evidence="7" id="KW-0812">Transmembrane</keyword>
<dbReference type="GO" id="GO:0000139">
    <property type="term" value="C:Golgi membrane"/>
    <property type="evidence" value="ECO:0007669"/>
    <property type="project" value="UniProtKB-SubCell"/>
</dbReference>
<dbReference type="InterPro" id="IPR002049">
    <property type="entry name" value="LE_dom"/>
</dbReference>
<evidence type="ECO:0000256" key="1">
    <source>
        <dbReference type="ARBA" id="ARBA00004323"/>
    </source>
</evidence>
<dbReference type="InterPro" id="IPR004263">
    <property type="entry name" value="Exostosin"/>
</dbReference>
<keyword evidence="7" id="KW-0472">Membrane</keyword>
<dbReference type="CDD" id="cd00055">
    <property type="entry name" value="EGF_Lam"/>
    <property type="match status" value="1"/>
</dbReference>
<accession>A0AAN9FMD5</accession>
<dbReference type="PANTHER" id="PTHR11062">
    <property type="entry name" value="EXOSTOSIN HEPARAN SULFATE GLYCOSYLTRANSFERASE -RELATED"/>
    <property type="match status" value="1"/>
</dbReference>
<comment type="subcellular location">
    <subcellularLocation>
        <location evidence="1">Golgi apparatus membrane</location>
        <topology evidence="1">Single-pass type II membrane protein</topology>
    </subcellularLocation>
</comment>
<name>A0AAN9FMD5_CLITE</name>
<proteinExistence type="inferred from homology"/>
<feature type="disulfide bond" evidence="6">
    <location>
        <begin position="126"/>
        <end position="136"/>
    </location>
</feature>
<dbReference type="PANTHER" id="PTHR11062:SF268">
    <property type="entry name" value="FAMILY PROTEIN, PUTATIVE, EXPRESSED-RELATED"/>
    <property type="match status" value="1"/>
</dbReference>
<organism evidence="9 10">
    <name type="scientific">Clitoria ternatea</name>
    <name type="common">Butterfly pea</name>
    <dbReference type="NCBI Taxonomy" id="43366"/>
    <lineage>
        <taxon>Eukaryota</taxon>
        <taxon>Viridiplantae</taxon>
        <taxon>Streptophyta</taxon>
        <taxon>Embryophyta</taxon>
        <taxon>Tracheophyta</taxon>
        <taxon>Spermatophyta</taxon>
        <taxon>Magnoliopsida</taxon>
        <taxon>eudicotyledons</taxon>
        <taxon>Gunneridae</taxon>
        <taxon>Pentapetalae</taxon>
        <taxon>rosids</taxon>
        <taxon>fabids</taxon>
        <taxon>Fabales</taxon>
        <taxon>Fabaceae</taxon>
        <taxon>Papilionoideae</taxon>
        <taxon>50 kb inversion clade</taxon>
        <taxon>NPAAA clade</taxon>
        <taxon>indigoferoid/millettioid clade</taxon>
        <taxon>Phaseoleae</taxon>
        <taxon>Clitoria</taxon>
    </lineage>
</organism>
<keyword evidence="10" id="KW-1185">Reference proteome</keyword>
<keyword evidence="6" id="KW-0245">EGF-like domain</keyword>
<keyword evidence="6" id="KW-1015">Disulfide bond</keyword>
<reference evidence="9 10" key="1">
    <citation type="submission" date="2024-01" db="EMBL/GenBank/DDBJ databases">
        <title>The genomes of 5 underutilized Papilionoideae crops provide insights into root nodulation and disease resistance.</title>
        <authorList>
            <person name="Yuan L."/>
        </authorList>
    </citation>
    <scope>NUCLEOTIDE SEQUENCE [LARGE SCALE GENOMIC DNA]</scope>
    <source>
        <strain evidence="9">LY-2023</strain>
        <tissue evidence="9">Leaf</tissue>
    </source>
</reference>
<evidence type="ECO:0000313" key="9">
    <source>
        <dbReference type="EMBL" id="KAK7278885.1"/>
    </source>
</evidence>
<evidence type="ECO:0000256" key="4">
    <source>
        <dbReference type="ARBA" id="ARBA00022968"/>
    </source>
</evidence>
<feature type="domain" description="EGF-like" evidence="8">
    <location>
        <begin position="122"/>
        <end position="155"/>
    </location>
</feature>
<keyword evidence="3" id="KW-0808">Transferase</keyword>
<gene>
    <name evidence="9" type="ORF">RJT34_23924</name>
</gene>
<evidence type="ECO:0000256" key="6">
    <source>
        <dbReference type="PROSITE-ProRule" id="PRU00076"/>
    </source>
</evidence>
<feature type="disulfide bond" evidence="6">
    <location>
        <begin position="145"/>
        <end position="154"/>
    </location>
</feature>
<sequence length="796" mass="90437">MARDWLSDLFSMNKWRCSWSLAATIVSVVALVSVVHLFLFPLTPTFNYFKMAQDSCIVDNASAELLSNRDRQELAIDFKRQFPADLHGAFVYRGAPWKAEIGQWFAGCDAVTKEVNITEIIGGNNCKNDCSGLGVCNRELGQCRCFHGYSGDGCSEKLQLECNYEGSPDQPFGRWVVSICPANCDKTRAMCFCGEGTKYPNRPLAETCGFQFNPPSEPDGPRIANWTIADQDVFTTNGSIPGWCNLDPAEAYAGKAKIKEECDCKYDGLWGRLCEVPVESVCINQCSRHGRCRGGSCQCDNGWYGVDCSTPSVISSIREWPIWLRPARVDVPENTHANGKLINLNAVVPKKRPLIYVYDLPPEFNSLLLEGRHFKLECVNRIYDGNNATLWTDQLYGSQIAFYESLLASPHRTLNGEEADFFFVPVLDSCIITRADDAPHLSMQEHMGLRSSLTLDYYKNAYNHIVEQYTYWNQSSGRDHIWFFSWDEGACYAPKEIWNSMMLVHWGNTNTKHNHSTTAYWADNWDKISSDRRGIHPCFDPDKDLVLPAWKLPDANALTSKLWAWPHEKRKTLFYFNGNLGPAYSHGRPEDSYSMGIRQKLAEEFGSSPNKDGKLGKQHAKDVIVTAERSENYQVDLASSVFCGVFPGDGWSGRMEDSILHGCIPVVIQDGIFLPYENVLNYDSFAVRIPEEEIPNLIKILRGFNETEIKHKLANVQKIWQRFTYRDSVLLEAERQKTAFGHVDDWAIEFLKLTEDDVLATVIQVLHYKLHNEPWRKQVRHNKKFGLPNQCLVSTN</sequence>
<dbReference type="Proteomes" id="UP001359559">
    <property type="component" value="Unassembled WGS sequence"/>
</dbReference>
<keyword evidence="5" id="KW-0333">Golgi apparatus</keyword>
<dbReference type="PROSITE" id="PS00022">
    <property type="entry name" value="EGF_1"/>
    <property type="match status" value="2"/>
</dbReference>
<evidence type="ECO:0000256" key="3">
    <source>
        <dbReference type="ARBA" id="ARBA00022676"/>
    </source>
</evidence>
<dbReference type="InterPro" id="IPR040911">
    <property type="entry name" value="Exostosin_GT47"/>
</dbReference>
<dbReference type="AlphaFoldDB" id="A0AAN9FMD5"/>
<protein>
    <recommendedName>
        <fullName evidence="8">EGF-like domain-containing protein</fullName>
    </recommendedName>
</protein>
<evidence type="ECO:0000313" key="10">
    <source>
        <dbReference type="Proteomes" id="UP001359559"/>
    </source>
</evidence>
<dbReference type="EMBL" id="JAYKXN010000006">
    <property type="protein sequence ID" value="KAK7278885.1"/>
    <property type="molecule type" value="Genomic_DNA"/>
</dbReference>
<comment type="caution">
    <text evidence="9">The sequence shown here is derived from an EMBL/GenBank/DDBJ whole genome shotgun (WGS) entry which is preliminary data.</text>
</comment>
<comment type="caution">
    <text evidence="6">Lacks conserved residue(s) required for the propagation of feature annotation.</text>
</comment>
<keyword evidence="3" id="KW-0328">Glycosyltransferase</keyword>
<evidence type="ECO:0000256" key="5">
    <source>
        <dbReference type="ARBA" id="ARBA00023034"/>
    </source>
</evidence>
<evidence type="ECO:0000259" key="8">
    <source>
        <dbReference type="PROSITE" id="PS50026"/>
    </source>
</evidence>
<keyword evidence="7" id="KW-1133">Transmembrane helix</keyword>
<keyword evidence="4" id="KW-0735">Signal-anchor</keyword>
<dbReference type="Gene3D" id="2.60.120.260">
    <property type="entry name" value="Galactose-binding domain-like"/>
    <property type="match status" value="1"/>
</dbReference>
<dbReference type="GO" id="GO:0016757">
    <property type="term" value="F:glycosyltransferase activity"/>
    <property type="evidence" value="ECO:0007669"/>
    <property type="project" value="UniProtKB-KW"/>
</dbReference>
<evidence type="ECO:0000256" key="2">
    <source>
        <dbReference type="ARBA" id="ARBA00010271"/>
    </source>
</evidence>
<dbReference type="PROSITE" id="PS50026">
    <property type="entry name" value="EGF_3"/>
    <property type="match status" value="1"/>
</dbReference>
<evidence type="ECO:0000256" key="7">
    <source>
        <dbReference type="SAM" id="Phobius"/>
    </source>
</evidence>
<feature type="transmembrane region" description="Helical" evidence="7">
    <location>
        <begin position="21"/>
        <end position="42"/>
    </location>
</feature>
<dbReference type="Gene3D" id="2.10.25.10">
    <property type="entry name" value="Laminin"/>
    <property type="match status" value="1"/>
</dbReference>
<comment type="similarity">
    <text evidence="2">Belongs to the glycosyltransferase 47 family.</text>
</comment>
<dbReference type="Pfam" id="PF23106">
    <property type="entry name" value="EGF_Teneurin"/>
    <property type="match status" value="1"/>
</dbReference>